<protein>
    <recommendedName>
        <fullName evidence="1">Cupin type-2 domain-containing protein</fullName>
    </recommendedName>
</protein>
<dbReference type="EMBL" id="BKAJ01000030">
    <property type="protein sequence ID" value="GEP54304.1"/>
    <property type="molecule type" value="Genomic_DNA"/>
</dbReference>
<accession>A0A512N5N0</accession>
<name>A0A512N5N0_9HYPH</name>
<dbReference type="AlphaFoldDB" id="A0A512N5N0"/>
<dbReference type="InterPro" id="IPR014710">
    <property type="entry name" value="RmlC-like_jellyroll"/>
</dbReference>
<keyword evidence="3" id="KW-1185">Reference proteome</keyword>
<dbReference type="RefSeq" id="WP_147147729.1">
    <property type="nucleotide sequence ID" value="NZ_BKAJ01000030.1"/>
</dbReference>
<feature type="domain" description="Cupin type-2" evidence="1">
    <location>
        <begin position="72"/>
        <end position="138"/>
    </location>
</feature>
<evidence type="ECO:0000313" key="3">
    <source>
        <dbReference type="Proteomes" id="UP000321058"/>
    </source>
</evidence>
<organism evidence="2 3">
    <name type="scientific">Reyranella soli</name>
    <dbReference type="NCBI Taxonomy" id="1230389"/>
    <lineage>
        <taxon>Bacteria</taxon>
        <taxon>Pseudomonadati</taxon>
        <taxon>Pseudomonadota</taxon>
        <taxon>Alphaproteobacteria</taxon>
        <taxon>Hyphomicrobiales</taxon>
        <taxon>Reyranellaceae</taxon>
        <taxon>Reyranella</taxon>
    </lineage>
</organism>
<dbReference type="InterPro" id="IPR047142">
    <property type="entry name" value="OryJ/VirC-like"/>
</dbReference>
<proteinExistence type="predicted"/>
<dbReference type="Pfam" id="PF07883">
    <property type="entry name" value="Cupin_2"/>
    <property type="match status" value="1"/>
</dbReference>
<dbReference type="Proteomes" id="UP000321058">
    <property type="component" value="Unassembled WGS sequence"/>
</dbReference>
<dbReference type="PANTHER" id="PTHR36156:SF2">
    <property type="entry name" value="CUPIN TYPE-2 DOMAIN-CONTAINING PROTEIN"/>
    <property type="match status" value="1"/>
</dbReference>
<dbReference type="InterPro" id="IPR011051">
    <property type="entry name" value="RmlC_Cupin_sf"/>
</dbReference>
<dbReference type="CDD" id="cd02231">
    <property type="entry name" value="cupin_BLL6423-like"/>
    <property type="match status" value="1"/>
</dbReference>
<gene>
    <name evidence="2" type="ORF">RSO01_14700</name>
</gene>
<dbReference type="InterPro" id="IPR013096">
    <property type="entry name" value="Cupin_2"/>
</dbReference>
<reference evidence="2 3" key="1">
    <citation type="submission" date="2019-07" db="EMBL/GenBank/DDBJ databases">
        <title>Whole genome shotgun sequence of Reyranella soli NBRC 108950.</title>
        <authorList>
            <person name="Hosoyama A."/>
            <person name="Uohara A."/>
            <person name="Ohji S."/>
            <person name="Ichikawa N."/>
        </authorList>
    </citation>
    <scope>NUCLEOTIDE SEQUENCE [LARGE SCALE GENOMIC DNA]</scope>
    <source>
        <strain evidence="2 3">NBRC 108950</strain>
    </source>
</reference>
<dbReference type="SUPFAM" id="SSF51182">
    <property type="entry name" value="RmlC-like cupins"/>
    <property type="match status" value="1"/>
</dbReference>
<evidence type="ECO:0000259" key="1">
    <source>
        <dbReference type="Pfam" id="PF07883"/>
    </source>
</evidence>
<comment type="caution">
    <text evidence="2">The sequence shown here is derived from an EMBL/GenBank/DDBJ whole genome shotgun (WGS) entry which is preliminary data.</text>
</comment>
<dbReference type="PANTHER" id="PTHR36156">
    <property type="entry name" value="SLR2101 PROTEIN"/>
    <property type="match status" value="1"/>
</dbReference>
<dbReference type="Gene3D" id="2.60.120.10">
    <property type="entry name" value="Jelly Rolls"/>
    <property type="match status" value="1"/>
</dbReference>
<dbReference type="OrthoDB" id="713485at2"/>
<evidence type="ECO:0000313" key="2">
    <source>
        <dbReference type="EMBL" id="GEP54304.1"/>
    </source>
</evidence>
<sequence length="156" mass="16887">MKIRRVVTSHDDKGKAVVAIDEVSRDVVSFRPGATIANIWSTAGFPVNNDSLKDTAKEISGTTRANGTVFRVIEYAPGVTPRNHRTDSIDYAVVLSGEIDMELDNQVVTLRAGDVLVQRGTIHNWVNRSTAPCVVAFVLIDAKPVEHDGKPLAAHG</sequence>